<comment type="caution">
    <text evidence="4">The sequence shown here is derived from an EMBL/GenBank/DDBJ whole genome shotgun (WGS) entry which is preliminary data.</text>
</comment>
<name>A0ABU3QBI3_9SPHN</name>
<gene>
    <name evidence="4" type="ORF">RQX22_17520</name>
</gene>
<dbReference type="Gene3D" id="3.40.50.720">
    <property type="entry name" value="NAD(P)-binding Rossmann-like Domain"/>
    <property type="match status" value="1"/>
</dbReference>
<feature type="chain" id="PRO_5047455128" evidence="3">
    <location>
        <begin position="23"/>
        <end position="321"/>
    </location>
</feature>
<dbReference type="SUPFAM" id="SSF51735">
    <property type="entry name" value="NAD(P)-binding Rossmann-fold domains"/>
    <property type="match status" value="1"/>
</dbReference>
<evidence type="ECO:0000256" key="2">
    <source>
        <dbReference type="ARBA" id="ARBA00023002"/>
    </source>
</evidence>
<dbReference type="RefSeq" id="WP_315728226.1">
    <property type="nucleotide sequence ID" value="NZ_JAVUPU010000012.1"/>
</dbReference>
<comment type="similarity">
    <text evidence="1">Belongs to the short-chain dehydrogenases/reductases (SDR) family.</text>
</comment>
<dbReference type="PROSITE" id="PS00061">
    <property type="entry name" value="ADH_SHORT"/>
    <property type="match status" value="1"/>
</dbReference>
<reference evidence="4 5" key="1">
    <citation type="submission" date="2023-05" db="EMBL/GenBank/DDBJ databases">
        <authorList>
            <person name="Guo Y."/>
        </authorList>
    </citation>
    <scope>NUCLEOTIDE SEQUENCE [LARGE SCALE GENOMIC DNA]</scope>
    <source>
        <strain evidence="4 5">GR2756</strain>
    </source>
</reference>
<dbReference type="PANTHER" id="PTHR44169">
    <property type="entry name" value="NADPH-DEPENDENT 1-ACYLDIHYDROXYACETONE PHOSPHATE REDUCTASE"/>
    <property type="match status" value="1"/>
</dbReference>
<evidence type="ECO:0000256" key="3">
    <source>
        <dbReference type="SAM" id="SignalP"/>
    </source>
</evidence>
<evidence type="ECO:0000256" key="1">
    <source>
        <dbReference type="ARBA" id="ARBA00006484"/>
    </source>
</evidence>
<sequence>MHRLKLLMVALAALFFTQPALAQAPAKQKAVLVTGASSGIGLAITKLLASRGFYVYATARKDEDIARLEAMDNVSGLRLDVTKQAEVDAAVKFVQAQGRGLYGVINNAGVASVAELTKTSDEDILWQHDINVLGPLRVNRAFYPMLKDSKGRTAIIGSLSAFIMGPQGGGYGMTKAAIEAYGETLALETAADGVSVAVIDPGSFKSKAREKVFRRMLTGDGDSEEPLTPEQQKIIDDVQTREAQRKEPTEVADAVLHFLTSEKPHLHYMVAQSEESANMIVRAVIDRALQLNASQTAYTLSRDELHKMLDEILAEQAVGAK</sequence>
<evidence type="ECO:0000313" key="4">
    <source>
        <dbReference type="EMBL" id="MDT9600765.1"/>
    </source>
</evidence>
<dbReference type="InterPro" id="IPR020904">
    <property type="entry name" value="Sc_DH/Rdtase_CS"/>
</dbReference>
<keyword evidence="2" id="KW-0560">Oxidoreductase</keyword>
<proteinExistence type="inferred from homology"/>
<dbReference type="Proteomes" id="UP001259572">
    <property type="component" value="Unassembled WGS sequence"/>
</dbReference>
<dbReference type="InterPro" id="IPR002347">
    <property type="entry name" value="SDR_fam"/>
</dbReference>
<accession>A0ABU3QBI3</accession>
<dbReference type="Pfam" id="PF00106">
    <property type="entry name" value="adh_short"/>
    <property type="match status" value="1"/>
</dbReference>
<protein>
    <submittedName>
        <fullName evidence="4">SDR family NAD(P)-dependent oxidoreductase</fullName>
    </submittedName>
</protein>
<feature type="signal peptide" evidence="3">
    <location>
        <begin position="1"/>
        <end position="22"/>
    </location>
</feature>
<dbReference type="PRINTS" id="PR00081">
    <property type="entry name" value="GDHRDH"/>
</dbReference>
<dbReference type="PANTHER" id="PTHR44169:SF6">
    <property type="entry name" value="NADPH-DEPENDENT 1-ACYLDIHYDROXYACETONE PHOSPHATE REDUCTASE"/>
    <property type="match status" value="1"/>
</dbReference>
<keyword evidence="3" id="KW-0732">Signal</keyword>
<keyword evidence="5" id="KW-1185">Reference proteome</keyword>
<dbReference type="InterPro" id="IPR036291">
    <property type="entry name" value="NAD(P)-bd_dom_sf"/>
</dbReference>
<evidence type="ECO:0000313" key="5">
    <source>
        <dbReference type="Proteomes" id="UP001259572"/>
    </source>
</evidence>
<organism evidence="4 5">
    <name type="scientific">Sphingosinicella rhizophila</name>
    <dbReference type="NCBI Taxonomy" id="3050082"/>
    <lineage>
        <taxon>Bacteria</taxon>
        <taxon>Pseudomonadati</taxon>
        <taxon>Pseudomonadota</taxon>
        <taxon>Alphaproteobacteria</taxon>
        <taxon>Sphingomonadales</taxon>
        <taxon>Sphingosinicellaceae</taxon>
        <taxon>Sphingosinicella</taxon>
    </lineage>
</organism>
<dbReference type="EMBL" id="JAVUPU010000012">
    <property type="protein sequence ID" value="MDT9600765.1"/>
    <property type="molecule type" value="Genomic_DNA"/>
</dbReference>